<dbReference type="AlphaFoldDB" id="A0AAD6YCX9"/>
<dbReference type="EMBL" id="JARJCW010000019">
    <property type="protein sequence ID" value="KAJ7214364.1"/>
    <property type="molecule type" value="Genomic_DNA"/>
</dbReference>
<keyword evidence="2" id="KW-1185">Reference proteome</keyword>
<gene>
    <name evidence="1" type="ORF">GGX14DRAFT_563184</name>
</gene>
<reference evidence="1" key="1">
    <citation type="submission" date="2023-03" db="EMBL/GenBank/DDBJ databases">
        <title>Massive genome expansion in bonnet fungi (Mycena s.s.) driven by repeated elements and novel gene families across ecological guilds.</title>
        <authorList>
            <consortium name="Lawrence Berkeley National Laboratory"/>
            <person name="Harder C.B."/>
            <person name="Miyauchi S."/>
            <person name="Viragh M."/>
            <person name="Kuo A."/>
            <person name="Thoen E."/>
            <person name="Andreopoulos B."/>
            <person name="Lu D."/>
            <person name="Skrede I."/>
            <person name="Drula E."/>
            <person name="Henrissat B."/>
            <person name="Morin E."/>
            <person name="Kohler A."/>
            <person name="Barry K."/>
            <person name="LaButti K."/>
            <person name="Morin E."/>
            <person name="Salamov A."/>
            <person name="Lipzen A."/>
            <person name="Mereny Z."/>
            <person name="Hegedus B."/>
            <person name="Baldrian P."/>
            <person name="Stursova M."/>
            <person name="Weitz H."/>
            <person name="Taylor A."/>
            <person name="Grigoriev I.V."/>
            <person name="Nagy L.G."/>
            <person name="Martin F."/>
            <person name="Kauserud H."/>
        </authorList>
    </citation>
    <scope>NUCLEOTIDE SEQUENCE</scope>
    <source>
        <strain evidence="1">9144</strain>
    </source>
</reference>
<organism evidence="1 2">
    <name type="scientific">Mycena pura</name>
    <dbReference type="NCBI Taxonomy" id="153505"/>
    <lineage>
        <taxon>Eukaryota</taxon>
        <taxon>Fungi</taxon>
        <taxon>Dikarya</taxon>
        <taxon>Basidiomycota</taxon>
        <taxon>Agaricomycotina</taxon>
        <taxon>Agaricomycetes</taxon>
        <taxon>Agaricomycetidae</taxon>
        <taxon>Agaricales</taxon>
        <taxon>Marasmiineae</taxon>
        <taxon>Mycenaceae</taxon>
        <taxon>Mycena</taxon>
    </lineage>
</organism>
<evidence type="ECO:0000313" key="2">
    <source>
        <dbReference type="Proteomes" id="UP001219525"/>
    </source>
</evidence>
<proteinExistence type="predicted"/>
<evidence type="ECO:0000313" key="1">
    <source>
        <dbReference type="EMBL" id="KAJ7214364.1"/>
    </source>
</evidence>
<dbReference type="Proteomes" id="UP001219525">
    <property type="component" value="Unassembled WGS sequence"/>
</dbReference>
<accession>A0AAD6YCX9</accession>
<protein>
    <submittedName>
        <fullName evidence="1">Uncharacterized protein</fullName>
    </submittedName>
</protein>
<name>A0AAD6YCX9_9AGAR</name>
<comment type="caution">
    <text evidence="1">The sequence shown here is derived from an EMBL/GenBank/DDBJ whole genome shotgun (WGS) entry which is preliminary data.</text>
</comment>
<sequence length="248" mass="27622">MADVVAGPNGATRTSLSIVLGDIYASPSFANRYAKQHWKLERDALINQATQWGRLSQRAFSALTRQLAHITDTTRQAQLASKYSDAVVRGYSHTIRQYMGYMDIASDAETLQDANWDSFREAFMSSLDGSIMMNGYLVQLTPLDWFESLLTSFTMEDLTQNTDELDTLNSPLVALQMGSRGYPADLQTKVQEAQTPLSTTYFDTKGDELEVADDDEFAITQGKMREVLNKLLNLNDKLADLKDSSGAC</sequence>